<sequence>MFIGGDNVDGLKECSQAKRGLCSIRDLSDEIRRLEVPTLSTAARLRLEATLLRRINPTLPQHQVQCRDSQTNPFHLTYIMSNG</sequence>
<dbReference type="RefSeq" id="XP_001891324.1">
    <property type="nucleotide sequence ID" value="XM_001891289.1"/>
</dbReference>
<dbReference type="Proteomes" id="UP000001194">
    <property type="component" value="Unassembled WGS sequence"/>
</dbReference>
<reference evidence="1 2" key="1">
    <citation type="journal article" date="2008" name="Nature">
        <title>The genome of Laccaria bicolor provides insights into mycorrhizal symbiosis.</title>
        <authorList>
            <person name="Martin F."/>
            <person name="Aerts A."/>
            <person name="Ahren D."/>
            <person name="Brun A."/>
            <person name="Danchin E.G.J."/>
            <person name="Duchaussoy F."/>
            <person name="Gibon J."/>
            <person name="Kohler A."/>
            <person name="Lindquist E."/>
            <person name="Pereda V."/>
            <person name="Salamov A."/>
            <person name="Shapiro H.J."/>
            <person name="Wuyts J."/>
            <person name="Blaudez D."/>
            <person name="Buee M."/>
            <person name="Brokstein P."/>
            <person name="Canbaeck B."/>
            <person name="Cohen D."/>
            <person name="Courty P.E."/>
            <person name="Coutinho P.M."/>
            <person name="Delaruelle C."/>
            <person name="Detter J.C."/>
            <person name="Deveau A."/>
            <person name="DiFazio S."/>
            <person name="Duplessis S."/>
            <person name="Fraissinet-Tachet L."/>
            <person name="Lucic E."/>
            <person name="Frey-Klett P."/>
            <person name="Fourrey C."/>
            <person name="Feussner I."/>
            <person name="Gay G."/>
            <person name="Grimwood J."/>
            <person name="Hoegger P.J."/>
            <person name="Jain P."/>
            <person name="Kilaru S."/>
            <person name="Labbe J."/>
            <person name="Lin Y.C."/>
            <person name="Legue V."/>
            <person name="Le Tacon F."/>
            <person name="Marmeisse R."/>
            <person name="Melayah D."/>
            <person name="Montanini B."/>
            <person name="Muratet M."/>
            <person name="Nehls U."/>
            <person name="Niculita-Hirzel H."/>
            <person name="Oudot-Le Secq M.P."/>
            <person name="Peter M."/>
            <person name="Quesneville H."/>
            <person name="Rajashekar B."/>
            <person name="Reich M."/>
            <person name="Rouhier N."/>
            <person name="Schmutz J."/>
            <person name="Yin T."/>
            <person name="Chalot M."/>
            <person name="Henrissat B."/>
            <person name="Kuees U."/>
            <person name="Lucas S."/>
            <person name="Van de Peer Y."/>
            <person name="Podila G.K."/>
            <person name="Polle A."/>
            <person name="Pukkila P.J."/>
            <person name="Richardson P.M."/>
            <person name="Rouze P."/>
            <person name="Sanders I.R."/>
            <person name="Stajich J.E."/>
            <person name="Tunlid A."/>
            <person name="Tuskan G."/>
            <person name="Grigoriev I.V."/>
        </authorList>
    </citation>
    <scope>NUCLEOTIDE SEQUENCE [LARGE SCALE GENOMIC DNA]</scope>
    <source>
        <strain evidence="2">S238N-H82 / ATCC MYA-4686</strain>
    </source>
</reference>
<accession>B0E556</accession>
<proteinExistence type="predicted"/>
<protein>
    <submittedName>
        <fullName evidence="1">Predicted protein</fullName>
    </submittedName>
</protein>
<evidence type="ECO:0000313" key="1">
    <source>
        <dbReference type="EMBL" id="EDQ98025.1"/>
    </source>
</evidence>
<name>B0E556_LACBS</name>
<dbReference type="AlphaFoldDB" id="B0E556"/>
<keyword evidence="2" id="KW-1185">Reference proteome</keyword>
<organism evidence="2">
    <name type="scientific">Laccaria bicolor (strain S238N-H82 / ATCC MYA-4686)</name>
    <name type="common">Bicoloured deceiver</name>
    <name type="synonym">Laccaria laccata var. bicolor</name>
    <dbReference type="NCBI Taxonomy" id="486041"/>
    <lineage>
        <taxon>Eukaryota</taxon>
        <taxon>Fungi</taxon>
        <taxon>Dikarya</taxon>
        <taxon>Basidiomycota</taxon>
        <taxon>Agaricomycotina</taxon>
        <taxon>Agaricomycetes</taxon>
        <taxon>Agaricomycetidae</taxon>
        <taxon>Agaricales</taxon>
        <taxon>Agaricineae</taxon>
        <taxon>Hydnangiaceae</taxon>
        <taxon>Laccaria</taxon>
    </lineage>
</organism>
<dbReference type="EMBL" id="DS547689">
    <property type="protein sequence ID" value="EDQ98025.1"/>
    <property type="molecule type" value="Genomic_DNA"/>
</dbReference>
<dbReference type="HOGENOM" id="CLU_193955_0_0_1"/>
<evidence type="ECO:0000313" key="2">
    <source>
        <dbReference type="Proteomes" id="UP000001194"/>
    </source>
</evidence>
<dbReference type="InParanoid" id="B0E556"/>
<gene>
    <name evidence="1" type="ORF">LACBIDRAFT_316236</name>
</gene>
<dbReference type="OrthoDB" id="3107315at2759"/>
<dbReference type="KEGG" id="lbc:LACBIDRAFT_316236"/>
<dbReference type="GeneID" id="6086980"/>